<comment type="caution">
    <text evidence="1">The sequence shown here is derived from an EMBL/GenBank/DDBJ whole genome shotgun (WGS) entry which is preliminary data.</text>
</comment>
<dbReference type="AlphaFoldDB" id="A0A923MJG2"/>
<dbReference type="EMBL" id="JACOQI010000008">
    <property type="protein sequence ID" value="MBC5770619.1"/>
    <property type="molecule type" value="Genomic_DNA"/>
</dbReference>
<sequence length="272" mass="30283">MNQTSSRRILLLAPHQDDECLQTAGIIYQAAHSGAHVSVCFATNGEYASEADAAVRAAESRSVLAALGVPAEQIYFLGYPDTGMPYEESFLRRLYDGCRVSASRWGRTETWRPDGQDFHFMRSGCHGTYTAASVLRDLSDVLALVNPDTVYVTAPGDCHGDHDALGRFTTQAVAAMENPPALYYYLIHADRTDIWPERDAEWFRLPPMAADHPLLRCAAERRPLPDGFPPAEKYSLIQSYTSQDPAAYNGYLLAFAKNDELVFRVERLPSRT</sequence>
<dbReference type="Proteomes" id="UP000620327">
    <property type="component" value="Unassembled WGS sequence"/>
</dbReference>
<dbReference type="PANTHER" id="PTHR12993">
    <property type="entry name" value="N-ACETYLGLUCOSAMINYL-PHOSPHATIDYLINOSITOL DE-N-ACETYLASE-RELATED"/>
    <property type="match status" value="1"/>
</dbReference>
<proteinExistence type="predicted"/>
<evidence type="ECO:0000313" key="2">
    <source>
        <dbReference type="Proteomes" id="UP000620327"/>
    </source>
</evidence>
<reference evidence="1" key="1">
    <citation type="submission" date="2020-08" db="EMBL/GenBank/DDBJ databases">
        <title>Genome public.</title>
        <authorList>
            <person name="Liu C."/>
            <person name="Sun Q."/>
        </authorList>
    </citation>
    <scope>NUCLEOTIDE SEQUENCE</scope>
    <source>
        <strain evidence="1">BX15</strain>
    </source>
</reference>
<dbReference type="PANTHER" id="PTHR12993:SF29">
    <property type="entry name" value="BLR3841 PROTEIN"/>
    <property type="match status" value="1"/>
</dbReference>
<name>A0A923MJG2_9FIRM</name>
<accession>A0A923MJG2</accession>
<dbReference type="InterPro" id="IPR003737">
    <property type="entry name" value="GlcNAc_PI_deacetylase-related"/>
</dbReference>
<dbReference type="Gene3D" id="3.40.50.10320">
    <property type="entry name" value="LmbE-like"/>
    <property type="match status" value="1"/>
</dbReference>
<dbReference type="SUPFAM" id="SSF102588">
    <property type="entry name" value="LmbE-like"/>
    <property type="match status" value="1"/>
</dbReference>
<gene>
    <name evidence="1" type="ORF">H8Z83_09840</name>
</gene>
<evidence type="ECO:0000313" key="1">
    <source>
        <dbReference type="EMBL" id="MBC5770619.1"/>
    </source>
</evidence>
<organism evidence="1 2">
    <name type="scientific">Dysosmobacter segnis</name>
    <dbReference type="NCBI Taxonomy" id="2763042"/>
    <lineage>
        <taxon>Bacteria</taxon>
        <taxon>Bacillati</taxon>
        <taxon>Bacillota</taxon>
        <taxon>Clostridia</taxon>
        <taxon>Eubacteriales</taxon>
        <taxon>Oscillospiraceae</taxon>
        <taxon>Dysosmobacter</taxon>
    </lineage>
</organism>
<dbReference type="GO" id="GO:0016811">
    <property type="term" value="F:hydrolase activity, acting on carbon-nitrogen (but not peptide) bonds, in linear amides"/>
    <property type="evidence" value="ECO:0007669"/>
    <property type="project" value="TreeGrafter"/>
</dbReference>
<protein>
    <submittedName>
        <fullName evidence="1">PIG-L family deacetylase</fullName>
    </submittedName>
</protein>
<dbReference type="InterPro" id="IPR024078">
    <property type="entry name" value="LmbE-like_dom_sf"/>
</dbReference>
<keyword evidence="2" id="KW-1185">Reference proteome</keyword>
<dbReference type="RefSeq" id="WP_187014860.1">
    <property type="nucleotide sequence ID" value="NZ_JACOQI010000008.1"/>
</dbReference>
<dbReference type="Pfam" id="PF02585">
    <property type="entry name" value="PIG-L"/>
    <property type="match status" value="1"/>
</dbReference>